<evidence type="ECO:0000256" key="4">
    <source>
        <dbReference type="ARBA" id="ARBA00022692"/>
    </source>
</evidence>
<dbReference type="PROSITE" id="PS50244">
    <property type="entry name" value="S5A_REDUCTASE"/>
    <property type="match status" value="1"/>
</dbReference>
<comment type="subcellular location">
    <subcellularLocation>
        <location evidence="1">Membrane</location>
        <topology evidence="1">Multi-pass membrane protein</topology>
    </subcellularLocation>
</comment>
<dbReference type="GO" id="GO:0016020">
    <property type="term" value="C:membrane"/>
    <property type="evidence" value="ECO:0007669"/>
    <property type="project" value="UniProtKB-SubCell"/>
</dbReference>
<dbReference type="GO" id="GO:0016627">
    <property type="term" value="F:oxidoreductase activity, acting on the CH-CH group of donors"/>
    <property type="evidence" value="ECO:0007669"/>
    <property type="project" value="InterPro"/>
</dbReference>
<evidence type="ECO:0000256" key="7">
    <source>
        <dbReference type="ARBA" id="ARBA00023098"/>
    </source>
</evidence>
<dbReference type="InterPro" id="IPR001104">
    <property type="entry name" value="3-oxo-5_a-steroid_4-DH_C"/>
</dbReference>
<feature type="transmembrane region" description="Helical" evidence="9">
    <location>
        <begin position="292"/>
        <end position="311"/>
    </location>
</feature>
<evidence type="ECO:0000256" key="9">
    <source>
        <dbReference type="SAM" id="Phobius"/>
    </source>
</evidence>
<dbReference type="Pfam" id="PF02544">
    <property type="entry name" value="Steroid_dh"/>
    <property type="match status" value="1"/>
</dbReference>
<keyword evidence="7" id="KW-0443">Lipid metabolism</keyword>
<evidence type="ECO:0000256" key="1">
    <source>
        <dbReference type="ARBA" id="ARBA00004141"/>
    </source>
</evidence>
<dbReference type="PANTHER" id="PTHR10556:SF28">
    <property type="entry name" value="VERY-LONG-CHAIN ENOYL-COA REDUCTASE"/>
    <property type="match status" value="1"/>
</dbReference>
<evidence type="ECO:0000313" key="11">
    <source>
        <dbReference type="EMBL" id="KAB5591732.1"/>
    </source>
</evidence>
<evidence type="ECO:0000256" key="2">
    <source>
        <dbReference type="ARBA" id="ARBA00007742"/>
    </source>
</evidence>
<gene>
    <name evidence="11" type="ORF">CTheo_4846</name>
</gene>
<keyword evidence="6" id="KW-0560">Oxidoreductase</keyword>
<dbReference type="CDD" id="cd01801">
    <property type="entry name" value="Ubl_TECR_like"/>
    <property type="match status" value="1"/>
</dbReference>
<dbReference type="InterPro" id="IPR039357">
    <property type="entry name" value="SRD5A/TECR"/>
</dbReference>
<feature type="transmembrane region" description="Helical" evidence="9">
    <location>
        <begin position="179"/>
        <end position="197"/>
    </location>
</feature>
<feature type="transmembrane region" description="Helical" evidence="9">
    <location>
        <begin position="267"/>
        <end position="286"/>
    </location>
</feature>
<name>A0A5N5QJ11_9AGAM</name>
<keyword evidence="5 9" id="KW-1133">Transmembrane helix</keyword>
<evidence type="ECO:0000256" key="8">
    <source>
        <dbReference type="ARBA" id="ARBA00023136"/>
    </source>
</evidence>
<comment type="caution">
    <text evidence="11">The sequence shown here is derived from an EMBL/GenBank/DDBJ whole genome shotgun (WGS) entry which is preliminary data.</text>
</comment>
<keyword evidence="4 9" id="KW-0812">Transmembrane</keyword>
<accession>A0A5N5QJ11</accession>
<dbReference type="AlphaFoldDB" id="A0A5N5QJ11"/>
<dbReference type="Gene3D" id="3.10.20.90">
    <property type="entry name" value="Phosphatidylinositol 3-kinase Catalytic Subunit, Chain A, domain 1"/>
    <property type="match status" value="1"/>
</dbReference>
<evidence type="ECO:0000256" key="6">
    <source>
        <dbReference type="ARBA" id="ARBA00023002"/>
    </source>
</evidence>
<organism evidence="11 12">
    <name type="scientific">Ceratobasidium theobromae</name>
    <dbReference type="NCBI Taxonomy" id="1582974"/>
    <lineage>
        <taxon>Eukaryota</taxon>
        <taxon>Fungi</taxon>
        <taxon>Dikarya</taxon>
        <taxon>Basidiomycota</taxon>
        <taxon>Agaricomycotina</taxon>
        <taxon>Agaricomycetes</taxon>
        <taxon>Cantharellales</taxon>
        <taxon>Ceratobasidiaceae</taxon>
        <taxon>Ceratobasidium</taxon>
    </lineage>
</organism>
<reference evidence="11 12" key="1">
    <citation type="journal article" date="2019" name="Fungal Biol. Biotechnol.">
        <title>Draft genome sequence of fastidious pathogen Ceratobasidium theobromae, which causes vascular-streak dieback in Theobroma cacao.</title>
        <authorList>
            <person name="Ali S.S."/>
            <person name="Asman A."/>
            <person name="Shao J."/>
            <person name="Firmansyah A.P."/>
            <person name="Susilo A.W."/>
            <person name="Rosmana A."/>
            <person name="McMahon P."/>
            <person name="Junaid M."/>
            <person name="Guest D."/>
            <person name="Kheng T.Y."/>
            <person name="Meinhardt L.W."/>
            <person name="Bailey B.A."/>
        </authorList>
    </citation>
    <scope>NUCLEOTIDE SEQUENCE [LARGE SCALE GENOMIC DNA]</scope>
    <source>
        <strain evidence="11 12">CT2</strain>
    </source>
</reference>
<dbReference type="OrthoDB" id="540503at2759"/>
<sequence>MVTVNIQPATSRPLAIARNLPSTLEFSGRSYEAVTIGEVKQAISKQCPEFYPSRQRLTTTPPVKSADKSAKAKAFSDSTTLKDAGLDGLGNTLYIKDLGAQVSYRTVFIVEYIGPLLLHPIPYYLPRLIYGKGVQHSQLQNVAYALVMLHFLKRELETIFVHRFSHATMPVGNLFRNSAHYHLLSGLLLSVSLYGPWYSASSLPRTQHSSPSILLGWGWPSNNTASLAFWITIWIFAELSNLHAHLTLRNLRPASNPTARGIPRGYLFEYVSCPNYTFEILAWVAFTLMTKSWASLIFIIAGTTPMVIWAIKKHKAYRREFGSSYPRNRKILIPFLF</sequence>
<keyword evidence="8 9" id="KW-0472">Membrane</keyword>
<proteinExistence type="inferred from homology"/>
<dbReference type="Gene3D" id="1.20.120.1630">
    <property type="match status" value="1"/>
</dbReference>
<comment type="similarity">
    <text evidence="2">Belongs to the steroid 5-alpha reductase family.</text>
</comment>
<dbReference type="EMBL" id="SSOP01000092">
    <property type="protein sequence ID" value="KAB5591732.1"/>
    <property type="molecule type" value="Genomic_DNA"/>
</dbReference>
<evidence type="ECO:0000256" key="5">
    <source>
        <dbReference type="ARBA" id="ARBA00022989"/>
    </source>
</evidence>
<dbReference type="Proteomes" id="UP000383932">
    <property type="component" value="Unassembled WGS sequence"/>
</dbReference>
<keyword evidence="12" id="KW-1185">Reference proteome</keyword>
<evidence type="ECO:0000256" key="3">
    <source>
        <dbReference type="ARBA" id="ARBA00022516"/>
    </source>
</evidence>
<keyword evidence="3" id="KW-0444">Lipid biosynthesis</keyword>
<feature type="domain" description="3-oxo-5-alpha-steroid 4-dehydrogenase C-terminal" evidence="10">
    <location>
        <begin position="168"/>
        <end position="337"/>
    </location>
</feature>
<dbReference type="PANTHER" id="PTHR10556">
    <property type="entry name" value="3-OXO-5-ALPHA-STEROID 4-DEHYDROGENASE"/>
    <property type="match status" value="1"/>
</dbReference>
<evidence type="ECO:0000259" key="10">
    <source>
        <dbReference type="Pfam" id="PF02544"/>
    </source>
</evidence>
<protein>
    <recommendedName>
        <fullName evidence="10">3-oxo-5-alpha-steroid 4-dehydrogenase C-terminal domain-containing protein</fullName>
    </recommendedName>
</protein>
<evidence type="ECO:0000313" key="12">
    <source>
        <dbReference type="Proteomes" id="UP000383932"/>
    </source>
</evidence>
<dbReference type="GO" id="GO:0042761">
    <property type="term" value="P:very long-chain fatty acid biosynthetic process"/>
    <property type="evidence" value="ECO:0007669"/>
    <property type="project" value="TreeGrafter"/>
</dbReference>